<dbReference type="AlphaFoldDB" id="A0A1B9I5E8"/>
<feature type="transmembrane region" description="Helical" evidence="2">
    <location>
        <begin position="201"/>
        <end position="223"/>
    </location>
</feature>
<feature type="region of interest" description="Disordered" evidence="1">
    <location>
        <begin position="304"/>
        <end position="358"/>
    </location>
</feature>
<feature type="compositionally biased region" description="Polar residues" evidence="1">
    <location>
        <begin position="546"/>
        <end position="558"/>
    </location>
</feature>
<dbReference type="RefSeq" id="XP_019011925.1">
    <property type="nucleotide sequence ID" value="XM_019154522.1"/>
</dbReference>
<feature type="compositionally biased region" description="Basic and acidic residues" evidence="1">
    <location>
        <begin position="620"/>
        <end position="634"/>
    </location>
</feature>
<dbReference type="EMBL" id="CP144521">
    <property type="protein sequence ID" value="WWC68486.1"/>
    <property type="molecule type" value="Genomic_DNA"/>
</dbReference>
<feature type="compositionally biased region" description="Low complexity" evidence="1">
    <location>
        <begin position="669"/>
        <end position="686"/>
    </location>
</feature>
<gene>
    <name evidence="3" type="ORF">I206_02762</name>
    <name evidence="4" type="ORF">I206_102415</name>
</gene>
<evidence type="ECO:0000313" key="4">
    <source>
        <dbReference type="EMBL" id="WWC68486.1"/>
    </source>
</evidence>
<feature type="compositionally biased region" description="Low complexity" evidence="1">
    <location>
        <begin position="446"/>
        <end position="457"/>
    </location>
</feature>
<feature type="transmembrane region" description="Helical" evidence="2">
    <location>
        <begin position="12"/>
        <end position="33"/>
    </location>
</feature>
<feature type="compositionally biased region" description="Low complexity" evidence="1">
    <location>
        <begin position="649"/>
        <end position="661"/>
    </location>
</feature>
<feature type="compositionally biased region" description="Polar residues" evidence="1">
    <location>
        <begin position="785"/>
        <end position="809"/>
    </location>
</feature>
<keyword evidence="5" id="KW-1185">Reference proteome</keyword>
<reference evidence="4" key="4">
    <citation type="submission" date="2024-02" db="EMBL/GenBank/DDBJ databases">
        <title>Comparative genomics of Cryptococcus and Kwoniella reveals pathogenesis evolution and contrasting modes of karyotype evolution via chromosome fusion or intercentromeric recombination.</title>
        <authorList>
            <person name="Coelho M.A."/>
            <person name="David-Palma M."/>
            <person name="Shea T."/>
            <person name="Bowers K."/>
            <person name="McGinley-Smith S."/>
            <person name="Mohammad A.W."/>
            <person name="Gnirke A."/>
            <person name="Yurkov A.M."/>
            <person name="Nowrousian M."/>
            <person name="Sun S."/>
            <person name="Cuomo C.A."/>
            <person name="Heitman J."/>
        </authorList>
    </citation>
    <scope>NUCLEOTIDE SEQUENCE</scope>
    <source>
        <strain evidence="4">CBS 10737</strain>
    </source>
</reference>
<name>A0A1B9I5E8_9TREE</name>
<dbReference type="Proteomes" id="UP000094020">
    <property type="component" value="Chromosome 3"/>
</dbReference>
<dbReference type="OrthoDB" id="2575563at2759"/>
<sequence>MAGPTLTWIGFNIFRLTALVILCWALAVQFIAIGDDMSEYSKAPSSDNTITNLTGSKLSTSSFTSSNPYASTSVKPSSSSAGKTTEMTASAPIETPFKSNTPEANKFKRDEQNAEEVGQANHGLSSIPRHAGGVTFMIISRLIIVLTISLLTAGQLGWPDMLLHEWVPWLGPQSTPVWLGLVQTIVAVENLRVYAKSTVLLPFWALLVTGLINLSIGAILLYLGRKLPKYPPAPLYFNKSVRILYFYSPPRCYDPVLYPKSIKENDPEIQRQRDLPISNSKLIGLESDNEEEFDEISIHSESLPIHSKYNSNNDHQGRKPFPSASAPGLKPKDNFKDISKGGYPTFSGGGLIDPSRQVPTGFIERTKDGRKIEFINEAAQISDPVNRDHSKPIATGQENQTMKVQKRHELPPRSLSKQRAATVEVPKHLFDSTSSSARNRADDPDTTNGLLRGNTTNVPMVKKDGKHNLLESPELANSLTRKPTLSTMTFGPKLKSPEPTVNDISTIPLEDLMKKSRKKDQQQRQSTSSFASATREMGPRFPFPPSRQTSLRESTKPNYHSEGSEIAYEVEKEKGDEAKNKDDQQVKIEMGSIDAKGPRPPFRAGSKRVKHPQSSDDEEKLSLKDKNNDLDLSIKLKSPKSSRMKTRDSQTTTTPTASKSPKLPEPRQSPRGRSSSTSLTSKSPKPFIASPARSSRKRAITLASTSLGTSPSLDRSSSSKSSRGSRTARGVRFNLSPAKEVDEDEEYMSYSQSASGSESGVEEEEMGEIRELESQSRVVGKEVNTVGTPGQRIQRSESVSLGINGTRPSQARRLDRRNKSKTLSMGGNDIGNRKPQVLGGDYLDGGKEIP</sequence>
<reference evidence="3" key="3">
    <citation type="submission" date="2016-07" db="EMBL/GenBank/DDBJ databases">
        <title>Evolution of pathogenesis and genome organization in the Tremellales.</title>
        <authorList>
            <person name="Cuomo C."/>
            <person name="Litvintseva A."/>
            <person name="Heitman J."/>
            <person name="Chen Y."/>
            <person name="Sun S."/>
            <person name="Springer D."/>
            <person name="Dromer F."/>
            <person name="Young S."/>
            <person name="Zeng Q."/>
            <person name="Chapman S."/>
            <person name="Gujja S."/>
            <person name="Saif S."/>
            <person name="Birren B."/>
        </authorList>
    </citation>
    <scope>NUCLEOTIDE SEQUENCE</scope>
    <source>
        <strain evidence="3">CBS 10737</strain>
    </source>
</reference>
<evidence type="ECO:0000313" key="5">
    <source>
        <dbReference type="Proteomes" id="UP000094020"/>
    </source>
</evidence>
<organism evidence="3">
    <name type="scientific">Kwoniella pini CBS 10737</name>
    <dbReference type="NCBI Taxonomy" id="1296096"/>
    <lineage>
        <taxon>Eukaryota</taxon>
        <taxon>Fungi</taxon>
        <taxon>Dikarya</taxon>
        <taxon>Basidiomycota</taxon>
        <taxon>Agaricomycotina</taxon>
        <taxon>Tremellomycetes</taxon>
        <taxon>Tremellales</taxon>
        <taxon>Cryptococcaceae</taxon>
        <taxon>Kwoniella</taxon>
    </lineage>
</organism>
<feature type="transmembrane region" description="Helical" evidence="2">
    <location>
        <begin position="176"/>
        <end position="194"/>
    </location>
</feature>
<feature type="compositionally biased region" description="Low complexity" evidence="1">
    <location>
        <begin position="749"/>
        <end position="759"/>
    </location>
</feature>
<feature type="compositionally biased region" description="Low complexity" evidence="1">
    <location>
        <begin position="59"/>
        <end position="80"/>
    </location>
</feature>
<dbReference type="STRING" id="1296096.A0A1B9I5E8"/>
<feature type="compositionally biased region" description="Low complexity" evidence="1">
    <location>
        <begin position="706"/>
        <end position="727"/>
    </location>
</feature>
<feature type="compositionally biased region" description="Basic and acidic residues" evidence="1">
    <location>
        <begin position="330"/>
        <end position="339"/>
    </location>
</feature>
<feature type="compositionally biased region" description="Polar residues" evidence="1">
    <location>
        <begin position="477"/>
        <end position="489"/>
    </location>
</feature>
<protein>
    <submittedName>
        <fullName evidence="3">Uncharacterized protein</fullName>
    </submittedName>
</protein>
<keyword evidence="2" id="KW-0472">Membrane</keyword>
<keyword evidence="2" id="KW-1133">Transmembrane helix</keyword>
<dbReference type="GeneID" id="30171131"/>
<evidence type="ECO:0000313" key="3">
    <source>
        <dbReference type="EMBL" id="OCF50706.1"/>
    </source>
</evidence>
<evidence type="ECO:0000256" key="1">
    <source>
        <dbReference type="SAM" id="MobiDB-lite"/>
    </source>
</evidence>
<dbReference type="KEGG" id="kpin:30171131"/>
<evidence type="ECO:0000256" key="2">
    <source>
        <dbReference type="SAM" id="Phobius"/>
    </source>
</evidence>
<dbReference type="EMBL" id="KI894009">
    <property type="protein sequence ID" value="OCF50706.1"/>
    <property type="molecule type" value="Genomic_DNA"/>
</dbReference>
<feature type="region of interest" description="Disordered" evidence="1">
    <location>
        <begin position="477"/>
        <end position="850"/>
    </location>
</feature>
<feature type="region of interest" description="Disordered" evidence="1">
    <location>
        <begin position="382"/>
        <end position="462"/>
    </location>
</feature>
<feature type="region of interest" description="Disordered" evidence="1">
    <location>
        <begin position="59"/>
        <end position="124"/>
    </location>
</feature>
<feature type="compositionally biased region" description="Basic and acidic residues" evidence="1">
    <location>
        <begin position="569"/>
        <end position="586"/>
    </location>
</feature>
<reference evidence="3" key="1">
    <citation type="submission" date="2013-07" db="EMBL/GenBank/DDBJ databases">
        <title>The Genome Sequence of Cryptococcus pinus CBS10737.</title>
        <authorList>
            <consortium name="The Broad Institute Genome Sequencing Platform"/>
            <person name="Cuomo C."/>
            <person name="Litvintseva A."/>
            <person name="Chen Y."/>
            <person name="Heitman J."/>
            <person name="Sun S."/>
            <person name="Springer D."/>
            <person name="Dromer F."/>
            <person name="Young S.K."/>
            <person name="Zeng Q."/>
            <person name="Gargeya S."/>
            <person name="Fitzgerald M."/>
            <person name="Abouelleil A."/>
            <person name="Alvarado L."/>
            <person name="Berlin A.M."/>
            <person name="Chapman S.B."/>
            <person name="Dewar J."/>
            <person name="Goldberg J."/>
            <person name="Griggs A."/>
            <person name="Gujja S."/>
            <person name="Hansen M."/>
            <person name="Howarth C."/>
            <person name="Imamovic A."/>
            <person name="Larimer J."/>
            <person name="McCowan C."/>
            <person name="Murphy C."/>
            <person name="Pearson M."/>
            <person name="Priest M."/>
            <person name="Roberts A."/>
            <person name="Saif S."/>
            <person name="Shea T."/>
            <person name="Sykes S."/>
            <person name="Wortman J."/>
            <person name="Nusbaum C."/>
            <person name="Birren B."/>
        </authorList>
    </citation>
    <scope>NUCLEOTIDE SEQUENCE [LARGE SCALE GENOMIC DNA]</scope>
    <source>
        <strain evidence="3">CBS 10737</strain>
    </source>
</reference>
<accession>A0A1B9I5E8</accession>
<keyword evidence="2" id="KW-0812">Transmembrane</keyword>
<reference evidence="4" key="2">
    <citation type="submission" date="2013-07" db="EMBL/GenBank/DDBJ databases">
        <authorList>
            <consortium name="The Broad Institute Genome Sequencing Platform"/>
            <person name="Cuomo C."/>
            <person name="Litvintseva A."/>
            <person name="Chen Y."/>
            <person name="Heitman J."/>
            <person name="Sun S."/>
            <person name="Springer D."/>
            <person name="Dromer F."/>
            <person name="Young S.K."/>
            <person name="Zeng Q."/>
            <person name="Gargeya S."/>
            <person name="Fitzgerald M."/>
            <person name="Abouelleil A."/>
            <person name="Alvarado L."/>
            <person name="Berlin A.M."/>
            <person name="Chapman S.B."/>
            <person name="Dewar J."/>
            <person name="Goldberg J."/>
            <person name="Griggs A."/>
            <person name="Gujja S."/>
            <person name="Hansen M."/>
            <person name="Howarth C."/>
            <person name="Imamovic A."/>
            <person name="Larimer J."/>
            <person name="McCowan C."/>
            <person name="Murphy C."/>
            <person name="Pearson M."/>
            <person name="Priest M."/>
            <person name="Roberts A."/>
            <person name="Saif S."/>
            <person name="Shea T."/>
            <person name="Sykes S."/>
            <person name="Wortman J."/>
            <person name="Nusbaum C."/>
            <person name="Birren B."/>
        </authorList>
    </citation>
    <scope>NUCLEOTIDE SEQUENCE</scope>
    <source>
        <strain evidence="4">CBS 10737</strain>
    </source>
</reference>
<feature type="transmembrane region" description="Helical" evidence="2">
    <location>
        <begin position="134"/>
        <end position="156"/>
    </location>
</feature>
<feature type="compositionally biased region" description="Basic and acidic residues" evidence="1">
    <location>
        <begin position="511"/>
        <end position="522"/>
    </location>
</feature>
<proteinExistence type="predicted"/>